<proteinExistence type="predicted"/>
<evidence type="ECO:0000313" key="2">
    <source>
        <dbReference type="EMBL" id="MBE6832343.1"/>
    </source>
</evidence>
<protein>
    <submittedName>
        <fullName evidence="2">Uncharacterized protein</fullName>
    </submittedName>
</protein>
<dbReference type="RefSeq" id="WP_020073913.1">
    <property type="nucleotide sequence ID" value="NZ_SVNY01000001.1"/>
</dbReference>
<comment type="caution">
    <text evidence="2">The sequence shown here is derived from an EMBL/GenBank/DDBJ whole genome shotgun (WGS) entry which is preliminary data.</text>
</comment>
<dbReference type="AlphaFoldDB" id="A0A928KPF6"/>
<accession>A0A928KPF6</accession>
<organism evidence="2 3">
    <name type="scientific">Faecalispora sporosphaeroides</name>
    <dbReference type="NCBI Taxonomy" id="1549"/>
    <lineage>
        <taxon>Bacteria</taxon>
        <taxon>Bacillati</taxon>
        <taxon>Bacillota</taxon>
        <taxon>Clostridia</taxon>
        <taxon>Eubacteriales</taxon>
        <taxon>Oscillospiraceae</taxon>
        <taxon>Faecalispora</taxon>
    </lineage>
</organism>
<sequence length="75" mass="8055">MKKMQTRAVTRSSRPKGAKRGHGTRPKAPLPAGLPPAAFPADTARYPRDGTKTVKKLLFAGFSVAFQSLSGDFPE</sequence>
<name>A0A928KPF6_9FIRM</name>
<feature type="region of interest" description="Disordered" evidence="1">
    <location>
        <begin position="1"/>
        <end position="47"/>
    </location>
</feature>
<dbReference type="Proteomes" id="UP000754750">
    <property type="component" value="Unassembled WGS sequence"/>
</dbReference>
<evidence type="ECO:0000313" key="3">
    <source>
        <dbReference type="Proteomes" id="UP000754750"/>
    </source>
</evidence>
<feature type="compositionally biased region" description="Basic residues" evidence="1">
    <location>
        <begin position="13"/>
        <end position="25"/>
    </location>
</feature>
<gene>
    <name evidence="2" type="ORF">E7512_01955</name>
</gene>
<evidence type="ECO:0000256" key="1">
    <source>
        <dbReference type="SAM" id="MobiDB-lite"/>
    </source>
</evidence>
<feature type="compositionally biased region" description="Pro residues" evidence="1">
    <location>
        <begin position="28"/>
        <end position="38"/>
    </location>
</feature>
<dbReference type="EMBL" id="SVNY01000001">
    <property type="protein sequence ID" value="MBE6832343.1"/>
    <property type="molecule type" value="Genomic_DNA"/>
</dbReference>
<reference evidence="2" key="1">
    <citation type="submission" date="2019-04" db="EMBL/GenBank/DDBJ databases">
        <title>Evolution of Biomass-Degrading Anaerobic Consortia Revealed by Metagenomics.</title>
        <authorList>
            <person name="Peng X."/>
        </authorList>
    </citation>
    <scope>NUCLEOTIDE SEQUENCE</scope>
    <source>
        <strain evidence="2">SIG551</strain>
    </source>
</reference>